<dbReference type="PANTHER" id="PTHR33408:SF2">
    <property type="entry name" value="TRANSPOSASE DDE DOMAIN-CONTAINING PROTEIN"/>
    <property type="match status" value="1"/>
</dbReference>
<dbReference type="AlphaFoldDB" id="A0A974BNB2"/>
<dbReference type="Pfam" id="PF05598">
    <property type="entry name" value="DUF772"/>
    <property type="match status" value="1"/>
</dbReference>
<evidence type="ECO:0000256" key="1">
    <source>
        <dbReference type="SAM" id="Coils"/>
    </source>
</evidence>
<dbReference type="Proteomes" id="UP000611629">
    <property type="component" value="Unassembled WGS sequence"/>
</dbReference>
<keyword evidence="1" id="KW-0175">Coiled coil</keyword>
<keyword evidence="4" id="KW-1185">Reference proteome</keyword>
<gene>
    <name evidence="3" type="ORF">HZF24_18700</name>
</gene>
<dbReference type="EMBL" id="JACBNQ010000062">
    <property type="protein sequence ID" value="NYB76168.1"/>
    <property type="molecule type" value="Genomic_DNA"/>
</dbReference>
<reference evidence="3" key="1">
    <citation type="submission" date="2020-07" db="EMBL/GenBank/DDBJ databases">
        <title>Genomic analysis of a strain of Sedimentibacter Hydroxybenzoicus DSM7310.</title>
        <authorList>
            <person name="Ma S."/>
        </authorList>
    </citation>
    <scope>NUCLEOTIDE SEQUENCE</scope>
    <source>
        <strain evidence="3">DSM 7310</strain>
    </source>
</reference>
<evidence type="ECO:0000259" key="2">
    <source>
        <dbReference type="Pfam" id="PF05598"/>
    </source>
</evidence>
<proteinExistence type="predicted"/>
<dbReference type="PANTHER" id="PTHR33408">
    <property type="entry name" value="TRANSPOSASE"/>
    <property type="match status" value="1"/>
</dbReference>
<evidence type="ECO:0000313" key="3">
    <source>
        <dbReference type="EMBL" id="NYB76168.1"/>
    </source>
</evidence>
<dbReference type="InterPro" id="IPR008490">
    <property type="entry name" value="Transposase_InsH_N"/>
</dbReference>
<evidence type="ECO:0000313" key="4">
    <source>
        <dbReference type="Proteomes" id="UP000611629"/>
    </source>
</evidence>
<accession>A0A974BNB2</accession>
<dbReference type="InterPro" id="IPR047629">
    <property type="entry name" value="IS1182_transpos"/>
</dbReference>
<sequence length="388" mass="44942">MLKMQRYEEGTDRNQVQVVSLEDLIGENNPVRVIDAFVNSLDIEKMGFQYAQTKETGRKPMNPSDMSKLYIYGYFNGIRTSRKLEKECEKNIEVMWLINNLKPHNKTISEFRRNNKKALENIFREFSMLCNTLNLIGKEMVAIDGSKFRAHNSRKRNYTKNKVKKMIEHFEESASQYLELLEKGDKEDNEQTDFTKENITEKFEAAKKRIEELKEMYEDIKQNGEISITDKDARHMSVSNNGTDIAHNVQIAVDSKNHLVVAVDVVSNPADQGQLYNIAKQAAKELGIELKNKEENQSEEEYEEYLLTILADKGYYEYENLKDCLDSGIKPIVAKENASNKTGNKKYIRDNFIYDKEKDIYICPEGKILNNVSNPTSQNQLYRNKAAC</sequence>
<feature type="domain" description="Transposase InsH N-terminal" evidence="2">
    <location>
        <begin position="20"/>
        <end position="113"/>
    </location>
</feature>
<dbReference type="NCBIfam" id="NF033551">
    <property type="entry name" value="transpos_IS1182"/>
    <property type="match status" value="1"/>
</dbReference>
<comment type="caution">
    <text evidence="3">The sequence shown here is derived from an EMBL/GenBank/DDBJ whole genome shotgun (WGS) entry which is preliminary data.</text>
</comment>
<feature type="coiled-coil region" evidence="1">
    <location>
        <begin position="196"/>
        <end position="223"/>
    </location>
</feature>
<feature type="non-terminal residue" evidence="3">
    <location>
        <position position="388"/>
    </location>
</feature>
<organism evidence="3 4">
    <name type="scientific">Sedimentibacter hydroxybenzoicus DSM 7310</name>
    <dbReference type="NCBI Taxonomy" id="1123245"/>
    <lineage>
        <taxon>Bacteria</taxon>
        <taxon>Bacillati</taxon>
        <taxon>Bacillota</taxon>
        <taxon>Tissierellia</taxon>
        <taxon>Sedimentibacter</taxon>
    </lineage>
</organism>
<protein>
    <submittedName>
        <fullName evidence="3">IS1182 family transposase</fullName>
    </submittedName>
</protein>
<name>A0A974BNB2_SEDHY</name>